<feature type="region of interest" description="Disordered" evidence="1">
    <location>
        <begin position="1"/>
        <end position="25"/>
    </location>
</feature>
<evidence type="ECO:0000313" key="3">
    <source>
        <dbReference type="Proteomes" id="UP000184063"/>
    </source>
</evidence>
<evidence type="ECO:0000256" key="1">
    <source>
        <dbReference type="SAM" id="MobiDB-lite"/>
    </source>
</evidence>
<dbReference type="Proteomes" id="UP000184063">
    <property type="component" value="Unassembled WGS sequence"/>
</dbReference>
<dbReference type="AlphaFoldDB" id="A0A1M3TF64"/>
<name>A0A1M3TF64_ASPLC</name>
<accession>A0A1M3TF64</accession>
<proteinExistence type="predicted"/>
<dbReference type="EMBL" id="KV878243">
    <property type="protein sequence ID" value="OJZ85375.1"/>
    <property type="molecule type" value="Genomic_DNA"/>
</dbReference>
<organism evidence="2 3">
    <name type="scientific">Aspergillus luchuensis (strain CBS 106.47)</name>
    <dbReference type="NCBI Taxonomy" id="1137211"/>
    <lineage>
        <taxon>Eukaryota</taxon>
        <taxon>Fungi</taxon>
        <taxon>Dikarya</taxon>
        <taxon>Ascomycota</taxon>
        <taxon>Pezizomycotina</taxon>
        <taxon>Eurotiomycetes</taxon>
        <taxon>Eurotiomycetidae</taxon>
        <taxon>Eurotiales</taxon>
        <taxon>Aspergillaceae</taxon>
        <taxon>Aspergillus</taxon>
        <taxon>Aspergillus subgen. Circumdati</taxon>
    </lineage>
</organism>
<evidence type="ECO:0000313" key="2">
    <source>
        <dbReference type="EMBL" id="OJZ85375.1"/>
    </source>
</evidence>
<gene>
    <name evidence="2" type="ORF">ASPFODRAFT_34290</name>
</gene>
<dbReference type="VEuPathDB" id="FungiDB:ASPFODRAFT_34290"/>
<sequence>MHATIAAPSRLAPKGRPSWGKTDKKHLVNKRIRTRSKHKVSQHVKGEYQAQPVIGFGGYIGAVAKAIEFDGNRQEPWEEGKAGEWRRARIRLTHPPGLNSVGRKMPIDRQYPSLSTSWSTATPNKARSNLFLYSVIIINSVDNSHLQNS</sequence>
<protein>
    <submittedName>
        <fullName evidence="2">Uncharacterized protein</fullName>
    </submittedName>
</protein>
<reference evidence="3" key="1">
    <citation type="journal article" date="2017" name="Genome Biol.">
        <title>Comparative genomics reveals high biological diversity and specific adaptations in the industrially and medically important fungal genus Aspergillus.</title>
        <authorList>
            <person name="de Vries R.P."/>
            <person name="Riley R."/>
            <person name="Wiebenga A."/>
            <person name="Aguilar-Osorio G."/>
            <person name="Amillis S."/>
            <person name="Uchima C.A."/>
            <person name="Anderluh G."/>
            <person name="Asadollahi M."/>
            <person name="Askin M."/>
            <person name="Barry K."/>
            <person name="Battaglia E."/>
            <person name="Bayram O."/>
            <person name="Benocci T."/>
            <person name="Braus-Stromeyer S.A."/>
            <person name="Caldana C."/>
            <person name="Canovas D."/>
            <person name="Cerqueira G.C."/>
            <person name="Chen F."/>
            <person name="Chen W."/>
            <person name="Choi C."/>
            <person name="Clum A."/>
            <person name="Dos Santos R.A."/>
            <person name="Damasio A.R."/>
            <person name="Diallinas G."/>
            <person name="Emri T."/>
            <person name="Fekete E."/>
            <person name="Flipphi M."/>
            <person name="Freyberg S."/>
            <person name="Gallo A."/>
            <person name="Gournas C."/>
            <person name="Habgood R."/>
            <person name="Hainaut M."/>
            <person name="Harispe M.L."/>
            <person name="Henrissat B."/>
            <person name="Hilden K.S."/>
            <person name="Hope R."/>
            <person name="Hossain A."/>
            <person name="Karabika E."/>
            <person name="Karaffa L."/>
            <person name="Karanyi Z."/>
            <person name="Krasevec N."/>
            <person name="Kuo A."/>
            <person name="Kusch H."/>
            <person name="LaButti K."/>
            <person name="Lagendijk E.L."/>
            <person name="Lapidus A."/>
            <person name="Levasseur A."/>
            <person name="Lindquist E."/>
            <person name="Lipzen A."/>
            <person name="Logrieco A.F."/>
            <person name="MacCabe A."/>
            <person name="Maekelae M.R."/>
            <person name="Malavazi I."/>
            <person name="Melin P."/>
            <person name="Meyer V."/>
            <person name="Mielnichuk N."/>
            <person name="Miskei M."/>
            <person name="Molnar A.P."/>
            <person name="Mule G."/>
            <person name="Ngan C.Y."/>
            <person name="Orejas M."/>
            <person name="Orosz E."/>
            <person name="Ouedraogo J.P."/>
            <person name="Overkamp K.M."/>
            <person name="Park H.-S."/>
            <person name="Perrone G."/>
            <person name="Piumi F."/>
            <person name="Punt P.J."/>
            <person name="Ram A.F."/>
            <person name="Ramon A."/>
            <person name="Rauscher S."/>
            <person name="Record E."/>
            <person name="Riano-Pachon D.M."/>
            <person name="Robert V."/>
            <person name="Roehrig J."/>
            <person name="Ruller R."/>
            <person name="Salamov A."/>
            <person name="Salih N.S."/>
            <person name="Samson R.A."/>
            <person name="Sandor E."/>
            <person name="Sanguinetti M."/>
            <person name="Schuetze T."/>
            <person name="Sepcic K."/>
            <person name="Shelest E."/>
            <person name="Sherlock G."/>
            <person name="Sophianopoulou V."/>
            <person name="Squina F.M."/>
            <person name="Sun H."/>
            <person name="Susca A."/>
            <person name="Todd R.B."/>
            <person name="Tsang A."/>
            <person name="Unkles S.E."/>
            <person name="van de Wiele N."/>
            <person name="van Rossen-Uffink D."/>
            <person name="Oliveira J.V."/>
            <person name="Vesth T.C."/>
            <person name="Visser J."/>
            <person name="Yu J.-H."/>
            <person name="Zhou M."/>
            <person name="Andersen M.R."/>
            <person name="Archer D.B."/>
            <person name="Baker S.E."/>
            <person name="Benoit I."/>
            <person name="Brakhage A.A."/>
            <person name="Braus G.H."/>
            <person name="Fischer R."/>
            <person name="Frisvad J.C."/>
            <person name="Goldman G.H."/>
            <person name="Houbraken J."/>
            <person name="Oakley B."/>
            <person name="Pocsi I."/>
            <person name="Scazzocchio C."/>
            <person name="Seiboth B."/>
            <person name="vanKuyk P.A."/>
            <person name="Wortman J."/>
            <person name="Dyer P.S."/>
            <person name="Grigoriev I.V."/>
        </authorList>
    </citation>
    <scope>NUCLEOTIDE SEQUENCE [LARGE SCALE GENOMIC DNA]</scope>
    <source>
        <strain evidence="3">CBS 106.47</strain>
    </source>
</reference>